<evidence type="ECO:0000313" key="2">
    <source>
        <dbReference type="EMBL" id="MBO2989141.1"/>
    </source>
</evidence>
<dbReference type="RefSeq" id="WP_208236996.1">
    <property type="nucleotide sequence ID" value="NZ_BAAAQU010000001.1"/>
</dbReference>
<organism evidence="2 3">
    <name type="scientific">Leucobacter tardus</name>
    <dbReference type="NCBI Taxonomy" id="501483"/>
    <lineage>
        <taxon>Bacteria</taxon>
        <taxon>Bacillati</taxon>
        <taxon>Actinomycetota</taxon>
        <taxon>Actinomycetes</taxon>
        <taxon>Micrococcales</taxon>
        <taxon>Microbacteriaceae</taxon>
        <taxon>Leucobacter</taxon>
    </lineage>
</organism>
<dbReference type="PANTHER" id="PTHR40943">
    <property type="entry name" value="CYTOPLASMIC PROTEIN-RELATED"/>
    <property type="match status" value="1"/>
</dbReference>
<dbReference type="SUPFAM" id="SSF51182">
    <property type="entry name" value="RmlC-like cupins"/>
    <property type="match status" value="1"/>
</dbReference>
<dbReference type="InterPro" id="IPR014710">
    <property type="entry name" value="RmlC-like_jellyroll"/>
</dbReference>
<dbReference type="Pfam" id="PF05899">
    <property type="entry name" value="Cupin_3"/>
    <property type="match status" value="1"/>
</dbReference>
<dbReference type="InterPro" id="IPR011051">
    <property type="entry name" value="RmlC_Cupin_sf"/>
</dbReference>
<accession>A0A939TJE2</accession>
<evidence type="ECO:0000259" key="1">
    <source>
        <dbReference type="Pfam" id="PF05899"/>
    </source>
</evidence>
<comment type="caution">
    <text evidence="2">The sequence shown here is derived from an EMBL/GenBank/DDBJ whole genome shotgun (WGS) entry which is preliminary data.</text>
</comment>
<dbReference type="EMBL" id="JAGFBF010000001">
    <property type="protein sequence ID" value="MBO2989141.1"/>
    <property type="molecule type" value="Genomic_DNA"/>
</dbReference>
<reference evidence="2" key="1">
    <citation type="submission" date="2021-03" db="EMBL/GenBank/DDBJ databases">
        <title>Leucobacter chromiisoli sp. nov., isolated from chromium-containing soil of chemical plant.</title>
        <authorList>
            <person name="Xu Z."/>
        </authorList>
    </citation>
    <scope>NUCLEOTIDE SEQUENCE</scope>
    <source>
        <strain evidence="2">K 70/01</strain>
    </source>
</reference>
<feature type="domain" description="(S)-ureidoglycine aminohydrolase cupin" evidence="1">
    <location>
        <begin position="48"/>
        <end position="115"/>
    </location>
</feature>
<protein>
    <submittedName>
        <fullName evidence="2">Cupin domain-containing protein</fullName>
    </submittedName>
</protein>
<evidence type="ECO:0000313" key="3">
    <source>
        <dbReference type="Proteomes" id="UP000668403"/>
    </source>
</evidence>
<dbReference type="Gene3D" id="2.60.120.10">
    <property type="entry name" value="Jelly Rolls"/>
    <property type="match status" value="1"/>
</dbReference>
<gene>
    <name evidence="2" type="ORF">J4H85_03895</name>
</gene>
<proteinExistence type="predicted"/>
<sequence length="121" mass="12864">MSALLPEGENRLAHARGAIVPLEPVPADEVVSGIPRQGIKDLGVIGGADAGIWELRGGTVIDTETDELFIVLSGEATIELLDEGRTVEVQAGDVMRLVAGTRTRWVVPDHIRKVYVTPGDA</sequence>
<dbReference type="AlphaFoldDB" id="A0A939TJE2"/>
<name>A0A939TJE2_9MICO</name>
<dbReference type="InterPro" id="IPR008579">
    <property type="entry name" value="UGlyAH_Cupin_dom"/>
</dbReference>
<dbReference type="Proteomes" id="UP000668403">
    <property type="component" value="Unassembled WGS sequence"/>
</dbReference>
<dbReference type="PANTHER" id="PTHR40943:SF1">
    <property type="entry name" value="CYTOPLASMIC PROTEIN"/>
    <property type="match status" value="1"/>
</dbReference>
<keyword evidence="3" id="KW-1185">Reference proteome</keyword>